<dbReference type="KEGG" id="vg:9887800"/>
<evidence type="ECO:0000313" key="2">
    <source>
        <dbReference type="Proteomes" id="UP000029781"/>
    </source>
</evidence>
<evidence type="ECO:0000313" key="1">
    <source>
        <dbReference type="EMBL" id="ADO67431.1"/>
    </source>
</evidence>
<dbReference type="Proteomes" id="UP000029781">
    <property type="component" value="Segment"/>
</dbReference>
<proteinExistence type="predicted"/>
<name>E3T5G8_CROVB</name>
<organism evidence="1 2">
    <name type="scientific">Cafeteria roenbergensis virus (strain BV-PW1)</name>
    <name type="common">CroV</name>
    <dbReference type="NCBI Taxonomy" id="693272"/>
    <lineage>
        <taxon>Viruses</taxon>
        <taxon>Varidnaviria</taxon>
        <taxon>Bamfordvirae</taxon>
        <taxon>Nucleocytoviricota</taxon>
        <taxon>Megaviricetes</taxon>
        <taxon>Imitervirales</taxon>
        <taxon>Mimiviridae</taxon>
        <taxon>Aliimimivirinae</taxon>
        <taxon>Rheavirus</taxon>
        <taxon>Rheavirus sinusmexicani</taxon>
    </lineage>
</organism>
<dbReference type="EMBL" id="GU244497">
    <property type="protein sequence ID" value="ADO67431.1"/>
    <property type="molecule type" value="Genomic_DNA"/>
</dbReference>
<organismHost>
    <name type="scientific">Cafeteria roenbergensis</name>
    <name type="common">Marine flagellate</name>
    <dbReference type="NCBI Taxonomy" id="33653"/>
</organismHost>
<accession>E3T5G8</accession>
<gene>
    <name evidence="1" type="ORF">crov397</name>
</gene>
<dbReference type="GeneID" id="9887800"/>
<reference evidence="1 2" key="1">
    <citation type="journal article" date="2010" name="Proc. Natl. Acad. Sci. U.S.A.">
        <title>Giant virus with a remarkable complement of genes infects marine zooplankton.</title>
        <authorList>
            <person name="Fischer M.G."/>
            <person name="Allen M.J."/>
            <person name="Wilson W.H."/>
            <person name="Suttle C.A."/>
        </authorList>
    </citation>
    <scope>NUCLEOTIDE SEQUENCE [LARGE SCALE GENOMIC DNA]</scope>
    <source>
        <strain evidence="1 2">BV-PW1</strain>
    </source>
</reference>
<protein>
    <submittedName>
        <fullName evidence="1">Uncharacterized protein</fullName>
    </submittedName>
</protein>
<dbReference type="RefSeq" id="YP_003970030.1">
    <property type="nucleotide sequence ID" value="NC_014637.1"/>
</dbReference>
<sequence length="69" mass="8359">MIIIFYKKITNNNEKIEIIYSRSAYGNDKKWTNRTKTGKFKYPCILSTPEKGIIYMYSDHKNNIWRYIT</sequence>
<keyword evidence="2" id="KW-1185">Reference proteome</keyword>